<reference evidence="2 3" key="1">
    <citation type="submission" date="2024-01" db="EMBL/GenBank/DDBJ databases">
        <title>The complete chloroplast genome sequence of Lithospermum erythrorhizon: insights into the phylogenetic relationship among Boraginaceae species and the maternal lineages of purple gromwells.</title>
        <authorList>
            <person name="Okada T."/>
            <person name="Watanabe K."/>
        </authorList>
    </citation>
    <scope>NUCLEOTIDE SEQUENCE [LARGE SCALE GENOMIC DNA]</scope>
</reference>
<evidence type="ECO:0000313" key="2">
    <source>
        <dbReference type="EMBL" id="GAA0167147.1"/>
    </source>
</evidence>
<keyword evidence="3" id="KW-1185">Reference proteome</keyword>
<name>A0AAV3QVZ2_LITER</name>
<feature type="region of interest" description="Disordered" evidence="1">
    <location>
        <begin position="1"/>
        <end position="21"/>
    </location>
</feature>
<evidence type="ECO:0000256" key="1">
    <source>
        <dbReference type="SAM" id="MobiDB-lite"/>
    </source>
</evidence>
<sequence>MNDLSSAQTQTNTSNAIPPNPLKSKLEFPHFDGSKVRPWLCKCNLYFALNPMSEQQKLDMAAMHMDGKLEIWLHGILTSNPPLTWAEFTDSLALRFDDKTHNQGKRVLLVASLLKARKMARLALRLLVPIWTMKLEHWSKKLILHLIIAWLQTCNNWSCSKGNG</sequence>
<feature type="compositionally biased region" description="Polar residues" evidence="1">
    <location>
        <begin position="1"/>
        <end position="17"/>
    </location>
</feature>
<gene>
    <name evidence="2" type="ORF">LIER_22144</name>
</gene>
<proteinExistence type="predicted"/>
<organism evidence="2 3">
    <name type="scientific">Lithospermum erythrorhizon</name>
    <name type="common">Purple gromwell</name>
    <name type="synonym">Lithospermum officinale var. erythrorhizon</name>
    <dbReference type="NCBI Taxonomy" id="34254"/>
    <lineage>
        <taxon>Eukaryota</taxon>
        <taxon>Viridiplantae</taxon>
        <taxon>Streptophyta</taxon>
        <taxon>Embryophyta</taxon>
        <taxon>Tracheophyta</taxon>
        <taxon>Spermatophyta</taxon>
        <taxon>Magnoliopsida</taxon>
        <taxon>eudicotyledons</taxon>
        <taxon>Gunneridae</taxon>
        <taxon>Pentapetalae</taxon>
        <taxon>asterids</taxon>
        <taxon>lamiids</taxon>
        <taxon>Boraginales</taxon>
        <taxon>Boraginaceae</taxon>
        <taxon>Boraginoideae</taxon>
        <taxon>Lithospermeae</taxon>
        <taxon>Lithospermum</taxon>
    </lineage>
</organism>
<comment type="caution">
    <text evidence="2">The sequence shown here is derived from an EMBL/GenBank/DDBJ whole genome shotgun (WGS) entry which is preliminary data.</text>
</comment>
<protein>
    <submittedName>
        <fullName evidence="2">Uncharacterized protein</fullName>
    </submittedName>
</protein>
<accession>A0AAV3QVZ2</accession>
<dbReference type="EMBL" id="BAABME010005982">
    <property type="protein sequence ID" value="GAA0167147.1"/>
    <property type="molecule type" value="Genomic_DNA"/>
</dbReference>
<dbReference type="Proteomes" id="UP001454036">
    <property type="component" value="Unassembled WGS sequence"/>
</dbReference>
<dbReference type="AlphaFoldDB" id="A0AAV3QVZ2"/>
<evidence type="ECO:0000313" key="3">
    <source>
        <dbReference type="Proteomes" id="UP001454036"/>
    </source>
</evidence>